<dbReference type="HAMAP" id="MF_01201">
    <property type="entry name" value="Ala_racemase"/>
    <property type="match status" value="1"/>
</dbReference>
<dbReference type="InterPro" id="IPR011079">
    <property type="entry name" value="Ala_racemase_C"/>
</dbReference>
<feature type="domain" description="Alanine racemase C-terminal" evidence="10">
    <location>
        <begin position="213"/>
        <end position="347"/>
    </location>
</feature>
<dbReference type="Pfam" id="PF01168">
    <property type="entry name" value="Ala_racemase_N"/>
    <property type="match status" value="1"/>
</dbReference>
<organism evidence="11 12">
    <name type="scientific">Hoyosella subflava (strain DSM 45089 / JCM 17490 / NBRC 109087 / DQS3-9A1)</name>
    <name type="common">Amycolicicoccus subflavus</name>
    <dbReference type="NCBI Taxonomy" id="443218"/>
    <lineage>
        <taxon>Bacteria</taxon>
        <taxon>Bacillati</taxon>
        <taxon>Actinomycetota</taxon>
        <taxon>Actinomycetes</taxon>
        <taxon>Mycobacteriales</taxon>
        <taxon>Hoyosellaceae</taxon>
        <taxon>Hoyosella</taxon>
    </lineage>
</organism>
<dbReference type="InterPro" id="IPR000821">
    <property type="entry name" value="Ala_racemase"/>
</dbReference>
<dbReference type="PANTHER" id="PTHR30511">
    <property type="entry name" value="ALANINE RACEMASE"/>
    <property type="match status" value="1"/>
</dbReference>
<comment type="catalytic activity">
    <reaction evidence="1 7">
        <text>L-alanine = D-alanine</text>
        <dbReference type="Rhea" id="RHEA:20249"/>
        <dbReference type="ChEBI" id="CHEBI:57416"/>
        <dbReference type="ChEBI" id="CHEBI:57972"/>
        <dbReference type="EC" id="5.1.1.1"/>
    </reaction>
</comment>
<dbReference type="SUPFAM" id="SSF51419">
    <property type="entry name" value="PLP-binding barrel"/>
    <property type="match status" value="1"/>
</dbReference>
<dbReference type="GO" id="GO:0005829">
    <property type="term" value="C:cytosol"/>
    <property type="evidence" value="ECO:0007669"/>
    <property type="project" value="TreeGrafter"/>
</dbReference>
<dbReference type="InterPro" id="IPR009006">
    <property type="entry name" value="Ala_racemase/Decarboxylase_C"/>
</dbReference>
<evidence type="ECO:0000256" key="8">
    <source>
        <dbReference type="PIRSR" id="PIRSR600821-50"/>
    </source>
</evidence>
<comment type="cofactor">
    <cofactor evidence="2 7 8">
        <name>pyridoxal 5'-phosphate</name>
        <dbReference type="ChEBI" id="CHEBI:597326"/>
    </cofactor>
</comment>
<keyword evidence="5 7" id="KW-0413">Isomerase</keyword>
<name>F6EII6_HOYSD</name>
<dbReference type="NCBIfam" id="TIGR00492">
    <property type="entry name" value="alr"/>
    <property type="match status" value="1"/>
</dbReference>
<dbReference type="InterPro" id="IPR020622">
    <property type="entry name" value="Ala_racemase_pyridoxalP-BS"/>
</dbReference>
<feature type="modified residue" description="N6-(pyridoxal phosphate)lysine" evidence="7 8">
    <location>
        <position position="5"/>
    </location>
</feature>
<dbReference type="SUPFAM" id="SSF50621">
    <property type="entry name" value="Alanine racemase C-terminal domain-like"/>
    <property type="match status" value="1"/>
</dbReference>
<evidence type="ECO:0000256" key="7">
    <source>
        <dbReference type="HAMAP-Rule" id="MF_01201"/>
    </source>
</evidence>
<accession>F6EII6</accession>
<dbReference type="Proteomes" id="UP000009235">
    <property type="component" value="Chromosome"/>
</dbReference>
<dbReference type="InterPro" id="IPR029066">
    <property type="entry name" value="PLP-binding_barrel"/>
</dbReference>
<dbReference type="eggNOG" id="COG0787">
    <property type="taxonomic scope" value="Bacteria"/>
</dbReference>
<dbReference type="GO" id="GO:0030170">
    <property type="term" value="F:pyridoxal phosphate binding"/>
    <property type="evidence" value="ECO:0007669"/>
    <property type="project" value="UniProtKB-UniRule"/>
</dbReference>
<reference evidence="11 12" key="1">
    <citation type="journal article" date="2011" name="J. Bacteriol.">
        <title>Complete genome sequence of Amycolicicoccus subflavus DQS3-9A1T, an actinomycete isolated from crude oil-polluted soil.</title>
        <authorList>
            <person name="Cai M."/>
            <person name="Chen W.M."/>
            <person name="Nie Y."/>
            <person name="Chi C.Q."/>
            <person name="Wang Y.N."/>
            <person name="Tang Y.Q."/>
            <person name="Li G.Y."/>
            <person name="Wu X.L."/>
        </authorList>
    </citation>
    <scope>NUCLEOTIDE SEQUENCE [LARGE SCALE GENOMIC DNA]</scope>
    <source>
        <strain evidence="12">DSM 45089 / DQS3-9A1</strain>
    </source>
</reference>
<evidence type="ECO:0000256" key="4">
    <source>
        <dbReference type="ARBA" id="ARBA00022898"/>
    </source>
</evidence>
<sequence length="349" mass="36780">MVVVKADGYGHGAVPVARAALAAGAAQLGVATVDEAVHLRDAGIEAPLLCWLHTPDTDFAPVLSRNVDIGVSSPRHLDGVLRSVRLSGIQARVAVKVDSGLNRNGVSAFEWPVLRDALRKAVAEEAVVMTSFFSHLAHADEPDHPIIDQQAARFRETVADAEKHGLETGLLHLSNSAATMTRPDLRFDMVRPGIALYGLSPVPERGQMGLRPAMTARARVALIKRVAAGEGVSYGHVWIAPRDTTVALLPVGYADGVSRLLTGKFGVQINGHRYPAVGRVCMDQFVVDLGPGGGAEGAAAVKEGDTAVLFGPGDEGESLAQDWADALGTIHYEVVTGIKGRAVRTYMGG</sequence>
<dbReference type="HOGENOM" id="CLU_028393_0_0_11"/>
<dbReference type="AlphaFoldDB" id="F6EII6"/>
<evidence type="ECO:0000259" key="10">
    <source>
        <dbReference type="SMART" id="SM01005"/>
    </source>
</evidence>
<evidence type="ECO:0000313" key="12">
    <source>
        <dbReference type="Proteomes" id="UP000009235"/>
    </source>
</evidence>
<feature type="active site" description="Proton acceptor; specific for L-alanine" evidence="7">
    <location>
        <position position="234"/>
    </location>
</feature>
<dbReference type="PANTHER" id="PTHR30511:SF0">
    <property type="entry name" value="ALANINE RACEMASE, CATABOLIC-RELATED"/>
    <property type="match status" value="1"/>
</dbReference>
<proteinExistence type="inferred from homology"/>
<feature type="binding site" evidence="7 9">
    <location>
        <position position="103"/>
    </location>
    <ligand>
        <name>substrate</name>
    </ligand>
</feature>
<dbReference type="PRINTS" id="PR00992">
    <property type="entry name" value="ALARACEMASE"/>
</dbReference>
<dbReference type="EC" id="5.1.1.1" evidence="3 7"/>
<dbReference type="FunFam" id="2.40.37.10:FF:000015">
    <property type="entry name" value="Alanine racemase"/>
    <property type="match status" value="1"/>
</dbReference>
<evidence type="ECO:0000256" key="1">
    <source>
        <dbReference type="ARBA" id="ARBA00000316"/>
    </source>
</evidence>
<evidence type="ECO:0000256" key="2">
    <source>
        <dbReference type="ARBA" id="ARBA00001933"/>
    </source>
</evidence>
<dbReference type="UniPathway" id="UPA00042">
    <property type="reaction ID" value="UER00497"/>
</dbReference>
<protein>
    <recommendedName>
        <fullName evidence="6 7">Alanine racemase</fullName>
        <ecNumber evidence="3 7">5.1.1.1</ecNumber>
    </recommendedName>
</protein>
<dbReference type="GO" id="GO:0009252">
    <property type="term" value="P:peptidoglycan biosynthetic process"/>
    <property type="evidence" value="ECO:0007669"/>
    <property type="project" value="TreeGrafter"/>
</dbReference>
<comment type="similarity">
    <text evidence="7">Belongs to the alanine racemase family.</text>
</comment>
<keyword evidence="12" id="KW-1185">Reference proteome</keyword>
<evidence type="ECO:0000256" key="5">
    <source>
        <dbReference type="ARBA" id="ARBA00023235"/>
    </source>
</evidence>
<feature type="binding site" evidence="7 9">
    <location>
        <position position="282"/>
    </location>
    <ligand>
        <name>substrate</name>
    </ligand>
</feature>
<comment type="function">
    <text evidence="7">Catalyzes the interconversion of L-alanine and D-alanine. May also act on other amino acids.</text>
</comment>
<dbReference type="PROSITE" id="PS00395">
    <property type="entry name" value="ALANINE_RACEMASE"/>
    <property type="match status" value="1"/>
</dbReference>
<dbReference type="SMART" id="SM01005">
    <property type="entry name" value="Ala_racemase_C"/>
    <property type="match status" value="1"/>
</dbReference>
<dbReference type="Gene3D" id="2.40.37.10">
    <property type="entry name" value="Lyase, Ornithine Decarboxylase, Chain A, domain 1"/>
    <property type="match status" value="1"/>
</dbReference>
<evidence type="ECO:0000256" key="3">
    <source>
        <dbReference type="ARBA" id="ARBA00013089"/>
    </source>
</evidence>
<comment type="pathway">
    <text evidence="7">Amino-acid biosynthesis; D-alanine biosynthesis; D-alanine from L-alanine: step 1/1.</text>
</comment>
<evidence type="ECO:0000256" key="6">
    <source>
        <dbReference type="ARBA" id="ARBA00072221"/>
    </source>
</evidence>
<evidence type="ECO:0000256" key="9">
    <source>
        <dbReference type="PIRSR" id="PIRSR600821-52"/>
    </source>
</evidence>
<dbReference type="GO" id="GO:0030632">
    <property type="term" value="P:D-alanine biosynthetic process"/>
    <property type="evidence" value="ECO:0007669"/>
    <property type="project" value="UniProtKB-UniRule"/>
</dbReference>
<dbReference type="KEGG" id="asd:AS9A_4044"/>
<dbReference type="GO" id="GO:0008784">
    <property type="term" value="F:alanine racemase activity"/>
    <property type="evidence" value="ECO:0007669"/>
    <property type="project" value="UniProtKB-UniRule"/>
</dbReference>
<keyword evidence="4 7" id="KW-0663">Pyridoxal phosphate</keyword>
<dbReference type="EMBL" id="CP002786">
    <property type="protein sequence ID" value="AEF42478.1"/>
    <property type="molecule type" value="Genomic_DNA"/>
</dbReference>
<dbReference type="InterPro" id="IPR001608">
    <property type="entry name" value="Ala_racemase_N"/>
</dbReference>
<dbReference type="STRING" id="443218.AS9A_4044"/>
<gene>
    <name evidence="11" type="ordered locus">AS9A_4044</name>
</gene>
<feature type="active site" description="Proton acceptor; specific for D-alanine" evidence="7">
    <location>
        <position position="5"/>
    </location>
</feature>
<dbReference type="CDD" id="cd00430">
    <property type="entry name" value="PLPDE_III_AR"/>
    <property type="match status" value="1"/>
</dbReference>
<dbReference type="Gene3D" id="3.20.20.10">
    <property type="entry name" value="Alanine racemase"/>
    <property type="match status" value="1"/>
</dbReference>
<dbReference type="Pfam" id="PF00842">
    <property type="entry name" value="Ala_racemase_C"/>
    <property type="match status" value="1"/>
</dbReference>
<dbReference type="FunFam" id="3.20.20.10:FF:000002">
    <property type="entry name" value="Alanine racemase"/>
    <property type="match status" value="1"/>
</dbReference>
<evidence type="ECO:0000313" key="11">
    <source>
        <dbReference type="EMBL" id="AEF42478.1"/>
    </source>
</evidence>